<gene>
    <name evidence="6" type="ORF">FOZG_06321</name>
</gene>
<dbReference type="InterPro" id="IPR011059">
    <property type="entry name" value="Metal-dep_hydrolase_composite"/>
</dbReference>
<dbReference type="VEuPathDB" id="FungiDB:FOZG_06321"/>
<dbReference type="Proteomes" id="UP000030766">
    <property type="component" value="Unassembled WGS sequence"/>
</dbReference>
<feature type="domain" description="Amidohydrolase-related" evidence="5">
    <location>
        <begin position="215"/>
        <end position="398"/>
    </location>
</feature>
<reference evidence="6" key="1">
    <citation type="submission" date="2011-06" db="EMBL/GenBank/DDBJ databases">
        <title>The Genome Sequence of Fusarium oxysporum Fo47.</title>
        <authorList>
            <consortium name="The Broad Institute Genome Sequencing Platform"/>
            <person name="Ma L.-J."/>
            <person name="Gale L.R."/>
            <person name="Schwartz D.C."/>
            <person name="Zhou S."/>
            <person name="Corby-Kistler H."/>
            <person name="Young S.K."/>
            <person name="Zeng Q."/>
            <person name="Gargeya S."/>
            <person name="Fitzgerald M."/>
            <person name="Haas B."/>
            <person name="Abouelleil A."/>
            <person name="Alvarado L."/>
            <person name="Arachchi H.M."/>
            <person name="Berlin A."/>
            <person name="Brown A."/>
            <person name="Chapman S.B."/>
            <person name="Chen Z."/>
            <person name="Dunbar C."/>
            <person name="Freedman E."/>
            <person name="Gearin G."/>
            <person name="Gellesch M."/>
            <person name="Goldberg J."/>
            <person name="Griggs A."/>
            <person name="Gujja S."/>
            <person name="Heiman D."/>
            <person name="Howarth C."/>
            <person name="Larson L."/>
            <person name="Lui A."/>
            <person name="MacDonald P.J.P."/>
            <person name="Mehta T."/>
            <person name="Montmayeur A."/>
            <person name="Murphy C."/>
            <person name="Neiman D."/>
            <person name="Pearson M."/>
            <person name="Priest M."/>
            <person name="Roberts A."/>
            <person name="Saif S."/>
            <person name="Shea T."/>
            <person name="Shenoy N."/>
            <person name="Sisk P."/>
            <person name="Stolte C."/>
            <person name="Sykes S."/>
            <person name="Wortman J."/>
            <person name="Nusbaum C."/>
            <person name="Birren B."/>
        </authorList>
    </citation>
    <scope>NUCLEOTIDE SEQUENCE [LARGE SCALE GENOMIC DNA]</scope>
    <source>
        <strain evidence="6">Fo47</strain>
    </source>
</reference>
<keyword evidence="3" id="KW-0378">Hydrolase</keyword>
<comment type="cofactor">
    <cofactor evidence="1">
        <name>Zn(2+)</name>
        <dbReference type="ChEBI" id="CHEBI:29105"/>
    </cofactor>
</comment>
<accession>W9KYI2</accession>
<evidence type="ECO:0000256" key="1">
    <source>
        <dbReference type="ARBA" id="ARBA00001947"/>
    </source>
</evidence>
<dbReference type="SUPFAM" id="SSF51338">
    <property type="entry name" value="Composite domain of metallo-dependent hydrolases"/>
    <property type="match status" value="1"/>
</dbReference>
<evidence type="ECO:0000256" key="2">
    <source>
        <dbReference type="ARBA" id="ARBA00022723"/>
    </source>
</evidence>
<evidence type="ECO:0000313" key="6">
    <source>
        <dbReference type="EMBL" id="EWZ46138.1"/>
    </source>
</evidence>
<dbReference type="HOGENOM" id="CLU_012358_11_3_1"/>
<evidence type="ECO:0000256" key="4">
    <source>
        <dbReference type="ARBA" id="ARBA00022833"/>
    </source>
</evidence>
<dbReference type="SUPFAM" id="SSF51556">
    <property type="entry name" value="Metallo-dependent hydrolases"/>
    <property type="match status" value="1"/>
</dbReference>
<organism evidence="6">
    <name type="scientific">Fusarium oxysporum Fo47</name>
    <dbReference type="NCBI Taxonomy" id="660027"/>
    <lineage>
        <taxon>Eukaryota</taxon>
        <taxon>Fungi</taxon>
        <taxon>Dikarya</taxon>
        <taxon>Ascomycota</taxon>
        <taxon>Pezizomycotina</taxon>
        <taxon>Sordariomycetes</taxon>
        <taxon>Hypocreomycetidae</taxon>
        <taxon>Hypocreales</taxon>
        <taxon>Nectriaceae</taxon>
        <taxon>Fusarium</taxon>
        <taxon>Fusarium oxysporum species complex</taxon>
    </lineage>
</organism>
<evidence type="ECO:0000256" key="3">
    <source>
        <dbReference type="ARBA" id="ARBA00022801"/>
    </source>
</evidence>
<name>W9KYI2_FUSOX</name>
<dbReference type="GO" id="GO:0005829">
    <property type="term" value="C:cytosol"/>
    <property type="evidence" value="ECO:0007669"/>
    <property type="project" value="TreeGrafter"/>
</dbReference>
<dbReference type="AlphaFoldDB" id="W9KYI2"/>
<dbReference type="InterPro" id="IPR006680">
    <property type="entry name" value="Amidohydro-rel"/>
</dbReference>
<dbReference type="InterPro" id="IPR051607">
    <property type="entry name" value="Metallo-dep_hydrolases"/>
</dbReference>
<evidence type="ECO:0000259" key="5">
    <source>
        <dbReference type="Pfam" id="PF01979"/>
    </source>
</evidence>
<dbReference type="GO" id="GO:0046872">
    <property type="term" value="F:metal ion binding"/>
    <property type="evidence" value="ECO:0007669"/>
    <property type="project" value="UniProtKB-KW"/>
</dbReference>
<keyword evidence="2" id="KW-0479">Metal-binding</keyword>
<dbReference type="PANTHER" id="PTHR11271">
    <property type="entry name" value="GUANINE DEAMINASE"/>
    <property type="match status" value="1"/>
</dbReference>
<dbReference type="Gene3D" id="3.20.20.140">
    <property type="entry name" value="Metal-dependent hydrolases"/>
    <property type="match status" value="2"/>
</dbReference>
<proteinExistence type="predicted"/>
<dbReference type="Pfam" id="PF01979">
    <property type="entry name" value="Amidohydro_1"/>
    <property type="match status" value="1"/>
</dbReference>
<dbReference type="Gene3D" id="2.30.40.10">
    <property type="entry name" value="Urease, subunit C, domain 1"/>
    <property type="match status" value="2"/>
</dbReference>
<keyword evidence="4" id="KW-0862">Zinc</keyword>
<protein>
    <recommendedName>
        <fullName evidence="5">Amidohydrolase-related domain-containing protein</fullName>
    </recommendedName>
</protein>
<sequence length="408" mass="44867">MTLLLKSGTVLIHNDEDNVVPTRADVLLEGDRISKIEATISPPPSCEVIDCTNKIVSPGFVDTHHHGWQSPFKGLFGDMDLLPYSAITHAAGREFTPEDIPKNTAGQPSLALFRPAFDPSSRTPQFPLLRRANLRSKFSVETLPDWVIDTFEQLASSKSLSDPQTRVQLGFGWDFYFLPKEDIETVFRKVRSLGSKVITSHFIRHLLDGDGNSLVAKFEDYGLLLDDMVFSHAGGATAEDIKLIQEASCLISATPNTEEAMQVGPTVPFRKELPGINQICSLGVDCHSATTSSLLSEMRLVLQMARGRDSEQHIRLGRHPSGLSRKTLEVFNMGKIQGARALRMSQDIGSISVGKKGDLVIFDVLTPGMYRAAHRDPVLAIVLHSNIRDVDTVFGMGRLGSETESSFP</sequence>
<dbReference type="EMBL" id="JH717898">
    <property type="protein sequence ID" value="EWZ46138.1"/>
    <property type="molecule type" value="Genomic_DNA"/>
</dbReference>
<dbReference type="InterPro" id="IPR032466">
    <property type="entry name" value="Metal_Hydrolase"/>
</dbReference>
<dbReference type="PANTHER" id="PTHR11271:SF37">
    <property type="entry name" value="FAMILY PROTEIN, PUTATIVE (AFU_ORTHOLOGUE AFUA_4G00460)-RELATED"/>
    <property type="match status" value="1"/>
</dbReference>
<dbReference type="GO" id="GO:0019239">
    <property type="term" value="F:deaminase activity"/>
    <property type="evidence" value="ECO:0007669"/>
    <property type="project" value="TreeGrafter"/>
</dbReference>
<reference evidence="6" key="2">
    <citation type="submission" date="2012-06" db="EMBL/GenBank/DDBJ databases">
        <title>Annotation of the Genome Sequence of Fusarium oxysporum Fo47.</title>
        <authorList>
            <consortium name="The Broad Institute Genomics Platform"/>
            <person name="Ma L.-J."/>
            <person name="Corby-Kistler H."/>
            <person name="Broz K."/>
            <person name="Gale L.R."/>
            <person name="Jonkers W."/>
            <person name="O'Donnell K."/>
            <person name="Ploetz R."/>
            <person name="Steinberg C."/>
            <person name="Schwartz D.C."/>
            <person name="VanEtten H."/>
            <person name="Zhou S."/>
            <person name="Young S.K."/>
            <person name="Zeng Q."/>
            <person name="Gargeya S."/>
            <person name="Fitzgerald M."/>
            <person name="Abouelleil A."/>
            <person name="Alvarado L."/>
            <person name="Chapman S.B."/>
            <person name="Gainer-Dewar J."/>
            <person name="Goldberg J."/>
            <person name="Griggs A."/>
            <person name="Gujja S."/>
            <person name="Hansen M."/>
            <person name="Howarth C."/>
            <person name="Imamovic A."/>
            <person name="Ireland A."/>
            <person name="Larimer J."/>
            <person name="McCowan C."/>
            <person name="Murphy C."/>
            <person name="Pearson M."/>
            <person name="Poon T.W."/>
            <person name="Priest M."/>
            <person name="Roberts A."/>
            <person name="Saif S."/>
            <person name="Shea T."/>
            <person name="Sykes S."/>
            <person name="Wortman J."/>
            <person name="Nusbaum C."/>
            <person name="Birren B."/>
        </authorList>
    </citation>
    <scope>NUCLEOTIDE SEQUENCE</scope>
    <source>
        <strain evidence="6">Fo47</strain>
    </source>
</reference>